<proteinExistence type="predicted"/>
<evidence type="ECO:0000256" key="1">
    <source>
        <dbReference type="ARBA" id="ARBA00023015"/>
    </source>
</evidence>
<dbReference type="InterPro" id="IPR036390">
    <property type="entry name" value="WH_DNA-bd_sf"/>
</dbReference>
<dbReference type="EMBL" id="VTER01000003">
    <property type="protein sequence ID" value="TYS50230.1"/>
    <property type="molecule type" value="Genomic_DNA"/>
</dbReference>
<dbReference type="InterPro" id="IPR036388">
    <property type="entry name" value="WH-like_DNA-bd_sf"/>
</dbReference>
<dbReference type="InterPro" id="IPR028978">
    <property type="entry name" value="Chorismate_lyase_/UTRA_dom_sf"/>
</dbReference>
<dbReference type="FunFam" id="1.10.10.10:FF:000079">
    <property type="entry name" value="GntR family transcriptional regulator"/>
    <property type="match status" value="1"/>
</dbReference>
<dbReference type="SMART" id="SM00866">
    <property type="entry name" value="UTRA"/>
    <property type="match status" value="1"/>
</dbReference>
<dbReference type="PANTHER" id="PTHR44846:SF1">
    <property type="entry name" value="MANNOSYL-D-GLYCERATE TRANSPORT_METABOLISM SYSTEM REPRESSOR MNGR-RELATED"/>
    <property type="match status" value="1"/>
</dbReference>
<dbReference type="Pfam" id="PF00392">
    <property type="entry name" value="GntR"/>
    <property type="match status" value="1"/>
</dbReference>
<gene>
    <name evidence="5" type="ORF">FZD51_06685</name>
</gene>
<evidence type="ECO:0000313" key="5">
    <source>
        <dbReference type="EMBL" id="TYS50230.1"/>
    </source>
</evidence>
<keyword evidence="1" id="KW-0805">Transcription regulation</keyword>
<organism evidence="5 6">
    <name type="scientific">Bacillus infantis</name>
    <dbReference type="NCBI Taxonomy" id="324767"/>
    <lineage>
        <taxon>Bacteria</taxon>
        <taxon>Bacillati</taxon>
        <taxon>Bacillota</taxon>
        <taxon>Bacilli</taxon>
        <taxon>Bacillales</taxon>
        <taxon>Bacillaceae</taxon>
        <taxon>Bacillus</taxon>
    </lineage>
</organism>
<dbReference type="SUPFAM" id="SSF64288">
    <property type="entry name" value="Chorismate lyase-like"/>
    <property type="match status" value="1"/>
</dbReference>
<dbReference type="RefSeq" id="WP_148974040.1">
    <property type="nucleotide sequence ID" value="NZ_VTER01000003.1"/>
</dbReference>
<dbReference type="InterPro" id="IPR050679">
    <property type="entry name" value="Bact_HTH_transcr_reg"/>
</dbReference>
<accession>A0A5D4RH93</accession>
<dbReference type="GO" id="GO:0045892">
    <property type="term" value="P:negative regulation of DNA-templated transcription"/>
    <property type="evidence" value="ECO:0007669"/>
    <property type="project" value="TreeGrafter"/>
</dbReference>
<dbReference type="Gene3D" id="1.10.10.10">
    <property type="entry name" value="Winged helix-like DNA-binding domain superfamily/Winged helix DNA-binding domain"/>
    <property type="match status" value="1"/>
</dbReference>
<evidence type="ECO:0000259" key="4">
    <source>
        <dbReference type="PROSITE" id="PS50949"/>
    </source>
</evidence>
<dbReference type="SMART" id="SM00345">
    <property type="entry name" value="HTH_GNTR"/>
    <property type="match status" value="1"/>
</dbReference>
<feature type="domain" description="HTH gntR-type" evidence="4">
    <location>
        <begin position="8"/>
        <end position="76"/>
    </location>
</feature>
<comment type="caution">
    <text evidence="5">The sequence shown here is derived from an EMBL/GenBank/DDBJ whole genome shotgun (WGS) entry which is preliminary data.</text>
</comment>
<dbReference type="PRINTS" id="PR00035">
    <property type="entry name" value="HTHGNTR"/>
</dbReference>
<keyword evidence="3" id="KW-0804">Transcription</keyword>
<dbReference type="GO" id="GO:0003700">
    <property type="term" value="F:DNA-binding transcription factor activity"/>
    <property type="evidence" value="ECO:0007669"/>
    <property type="project" value="InterPro"/>
</dbReference>
<dbReference type="Gene3D" id="3.40.1410.10">
    <property type="entry name" value="Chorismate lyase-like"/>
    <property type="match status" value="1"/>
</dbReference>
<dbReference type="InterPro" id="IPR000524">
    <property type="entry name" value="Tscrpt_reg_HTH_GntR"/>
</dbReference>
<sequence>MIDKNSPIPIYHQLEEQLKKQIREGTLQEEEAIPSEREYAEQFQISRMTVRQAISNLVREGLLYREKGRGTFVHKQKVEQELQGLTSFTEDMVMRGMKPSSRTLSFQTLPAPGGIASRLQIAEGSPVYEITRIRLADGLPMAIETNYIPETLMPGLTEEDLRNSLYEYAETRLSLSIAEAEQEIEAAGAKNREAGLLSIQEGSPILLILRTTRLSDGTPFEFVQSAYRADRYKFVHTMRRV</sequence>
<reference evidence="5 6" key="1">
    <citation type="submission" date="2019-08" db="EMBL/GenBank/DDBJ databases">
        <title>Bacillus genomes from the desert of Cuatro Cienegas, Coahuila.</title>
        <authorList>
            <person name="Olmedo-Alvarez G."/>
        </authorList>
    </citation>
    <scope>NUCLEOTIDE SEQUENCE [LARGE SCALE GENOMIC DNA]</scope>
    <source>
        <strain evidence="5 6">CH446_14T</strain>
    </source>
</reference>
<evidence type="ECO:0000313" key="6">
    <source>
        <dbReference type="Proteomes" id="UP000322139"/>
    </source>
</evidence>
<dbReference type="SUPFAM" id="SSF46785">
    <property type="entry name" value="Winged helix' DNA-binding domain"/>
    <property type="match status" value="1"/>
</dbReference>
<dbReference type="CDD" id="cd07377">
    <property type="entry name" value="WHTH_GntR"/>
    <property type="match status" value="1"/>
</dbReference>
<evidence type="ECO:0000256" key="2">
    <source>
        <dbReference type="ARBA" id="ARBA00023125"/>
    </source>
</evidence>
<protein>
    <submittedName>
        <fullName evidence="5">GntR family transcriptional regulator</fullName>
    </submittedName>
</protein>
<dbReference type="Proteomes" id="UP000322139">
    <property type="component" value="Unassembled WGS sequence"/>
</dbReference>
<dbReference type="AlphaFoldDB" id="A0A5D4RH93"/>
<evidence type="ECO:0000256" key="3">
    <source>
        <dbReference type="ARBA" id="ARBA00023163"/>
    </source>
</evidence>
<name>A0A5D4RH93_9BACI</name>
<dbReference type="GO" id="GO:0003677">
    <property type="term" value="F:DNA binding"/>
    <property type="evidence" value="ECO:0007669"/>
    <property type="project" value="UniProtKB-KW"/>
</dbReference>
<dbReference type="PROSITE" id="PS50949">
    <property type="entry name" value="HTH_GNTR"/>
    <property type="match status" value="1"/>
</dbReference>
<dbReference type="Pfam" id="PF07702">
    <property type="entry name" value="UTRA"/>
    <property type="match status" value="1"/>
</dbReference>
<dbReference type="PANTHER" id="PTHR44846">
    <property type="entry name" value="MANNOSYL-D-GLYCERATE TRANSPORT/METABOLISM SYSTEM REPRESSOR MNGR-RELATED"/>
    <property type="match status" value="1"/>
</dbReference>
<keyword evidence="2" id="KW-0238">DNA-binding</keyword>
<dbReference type="InterPro" id="IPR011663">
    <property type="entry name" value="UTRA"/>
</dbReference>